<evidence type="ECO:0000313" key="3">
    <source>
        <dbReference type="Proteomes" id="UP000236333"/>
    </source>
</evidence>
<comment type="caution">
    <text evidence="2">The sequence shown here is derived from an EMBL/GenBank/DDBJ whole genome shotgun (WGS) entry which is preliminary data.</text>
</comment>
<feature type="compositionally biased region" description="Low complexity" evidence="1">
    <location>
        <begin position="142"/>
        <end position="163"/>
    </location>
</feature>
<accession>A0A2J7ZR49</accession>
<reference evidence="2 3" key="1">
    <citation type="journal article" date="2017" name="Mol. Biol. Evol.">
        <title>The 4-celled Tetrabaena socialis nuclear genome reveals the essential components for genetic control of cell number at the origin of multicellularity in the volvocine lineage.</title>
        <authorList>
            <person name="Featherston J."/>
            <person name="Arakaki Y."/>
            <person name="Hanschen E.R."/>
            <person name="Ferris P.J."/>
            <person name="Michod R.E."/>
            <person name="Olson B.J.S.C."/>
            <person name="Nozaki H."/>
            <person name="Durand P.M."/>
        </authorList>
    </citation>
    <scope>NUCLEOTIDE SEQUENCE [LARGE SCALE GENOMIC DNA]</scope>
    <source>
        <strain evidence="2 3">NIES-571</strain>
    </source>
</reference>
<evidence type="ECO:0000256" key="1">
    <source>
        <dbReference type="SAM" id="MobiDB-lite"/>
    </source>
</evidence>
<name>A0A2J7ZR49_9CHLO</name>
<dbReference type="Proteomes" id="UP000236333">
    <property type="component" value="Unassembled WGS sequence"/>
</dbReference>
<protein>
    <submittedName>
        <fullName evidence="2">Dynein assembly factor 3, axonemal</fullName>
    </submittedName>
</protein>
<dbReference type="GO" id="GO:0044458">
    <property type="term" value="P:motile cilium assembly"/>
    <property type="evidence" value="ECO:0007669"/>
    <property type="project" value="TreeGrafter"/>
</dbReference>
<dbReference type="PANTHER" id="PTHR22118">
    <property type="entry name" value="DYNEIN ASSEMBLY FACTOR 3, AXONEMAL"/>
    <property type="match status" value="1"/>
</dbReference>
<dbReference type="InterPro" id="IPR039304">
    <property type="entry name" value="DNAAF3"/>
</dbReference>
<feature type="region of interest" description="Disordered" evidence="1">
    <location>
        <begin position="121"/>
        <end position="186"/>
    </location>
</feature>
<dbReference type="GO" id="GO:0070286">
    <property type="term" value="P:axonemal dynein complex assembly"/>
    <property type="evidence" value="ECO:0007669"/>
    <property type="project" value="InterPro"/>
</dbReference>
<sequence length="343" mass="35596">RRQQPVQLVVWEDSPEGLARHLLLLAVLLDGALLPRERMELLLELHGNALLRERAAAYLDEKARQLEALVVELAAGGGLAHTTLPLHAPWSTKQSSCSARTAAELPAAAARLMNDLDRSGVYRTSQGRGGRMCTGVPPGPLGPAAGAKPVSPAISISSSGSIPLRRRRGGGGGGGGTAPPAEAPGGGVQPVAAAAMAAARWRSKRLMAQTEEAALRAEEAQLDAAARQRAVRFRIQLVTGDLVKLVTGRAKYAGAFSALSLGHRHVHMLAAEAGGLARAAAPGARLAAENARHVPSASFAATAALFADKMNEMALPGGWSRAEARPEGVTEAYEVYCKPGAVA</sequence>
<dbReference type="PANTHER" id="PTHR22118:SF14">
    <property type="entry name" value="DYNEIN AXONEMAL ASSEMBLY FACTOR 3"/>
    <property type="match status" value="1"/>
</dbReference>
<feature type="non-terminal residue" evidence="2">
    <location>
        <position position="1"/>
    </location>
</feature>
<evidence type="ECO:0000313" key="2">
    <source>
        <dbReference type="EMBL" id="PNH02753.1"/>
    </source>
</evidence>
<gene>
    <name evidence="2" type="ORF">TSOC_011283</name>
</gene>
<keyword evidence="3" id="KW-1185">Reference proteome</keyword>
<proteinExistence type="predicted"/>
<dbReference type="AlphaFoldDB" id="A0A2J7ZR49"/>
<organism evidence="2 3">
    <name type="scientific">Tetrabaena socialis</name>
    <dbReference type="NCBI Taxonomy" id="47790"/>
    <lineage>
        <taxon>Eukaryota</taxon>
        <taxon>Viridiplantae</taxon>
        <taxon>Chlorophyta</taxon>
        <taxon>core chlorophytes</taxon>
        <taxon>Chlorophyceae</taxon>
        <taxon>CS clade</taxon>
        <taxon>Chlamydomonadales</taxon>
        <taxon>Tetrabaenaceae</taxon>
        <taxon>Tetrabaena</taxon>
    </lineage>
</organism>
<dbReference type="EMBL" id="PGGS01000602">
    <property type="protein sequence ID" value="PNH02753.1"/>
    <property type="molecule type" value="Genomic_DNA"/>
</dbReference>